<dbReference type="NCBIfam" id="TIGR00026">
    <property type="entry name" value="hi_GC_TIGR00026"/>
    <property type="match status" value="1"/>
</dbReference>
<dbReference type="Gene3D" id="2.30.110.10">
    <property type="entry name" value="Electron Transport, Fmn-binding Protein, Chain A"/>
    <property type="match status" value="1"/>
</dbReference>
<proteinExistence type="predicted"/>
<protein>
    <recommendedName>
        <fullName evidence="3">Nitroreductase family deazaflavin-dependent oxidoreductase</fullName>
    </recommendedName>
</protein>
<sequence>MAKTYRVGTGTRLVNLVFRVMTRLGLGKGYRHVLTVRGRKTGQPYSIPVDVMRNGGQRWLVAAYGIANWVHNARAAGEVQIARGRYRETFRVAELTPEDSVPVLRQYLREVPVTRAYFDVTLDSTDERFAAEAARHPVFQLLRPGD</sequence>
<comment type="caution">
    <text evidence="1">The sequence shown here is derived from an EMBL/GenBank/DDBJ whole genome shotgun (WGS) entry which is preliminary data.</text>
</comment>
<dbReference type="Pfam" id="PF04075">
    <property type="entry name" value="F420H2_quin_red"/>
    <property type="match status" value="1"/>
</dbReference>
<name>A0ABP8TAF6_9ACTN</name>
<evidence type="ECO:0008006" key="3">
    <source>
        <dbReference type="Google" id="ProtNLM"/>
    </source>
</evidence>
<organism evidence="1 2">
    <name type="scientific">Actinoallomurus liliacearum</name>
    <dbReference type="NCBI Taxonomy" id="1080073"/>
    <lineage>
        <taxon>Bacteria</taxon>
        <taxon>Bacillati</taxon>
        <taxon>Actinomycetota</taxon>
        <taxon>Actinomycetes</taxon>
        <taxon>Streptosporangiales</taxon>
        <taxon>Thermomonosporaceae</taxon>
        <taxon>Actinoallomurus</taxon>
    </lineage>
</organism>
<reference evidence="2" key="1">
    <citation type="journal article" date="2019" name="Int. J. Syst. Evol. Microbiol.">
        <title>The Global Catalogue of Microorganisms (GCM) 10K type strain sequencing project: providing services to taxonomists for standard genome sequencing and annotation.</title>
        <authorList>
            <consortium name="The Broad Institute Genomics Platform"/>
            <consortium name="The Broad Institute Genome Sequencing Center for Infectious Disease"/>
            <person name="Wu L."/>
            <person name="Ma J."/>
        </authorList>
    </citation>
    <scope>NUCLEOTIDE SEQUENCE [LARGE SCALE GENOMIC DNA]</scope>
    <source>
        <strain evidence="2">JCM 17938</strain>
    </source>
</reference>
<dbReference type="EMBL" id="BAABHJ010000001">
    <property type="protein sequence ID" value="GAA4600740.1"/>
    <property type="molecule type" value="Genomic_DNA"/>
</dbReference>
<keyword evidence="2" id="KW-1185">Reference proteome</keyword>
<dbReference type="InterPro" id="IPR004378">
    <property type="entry name" value="F420H2_quin_Rdtase"/>
</dbReference>
<evidence type="ECO:0000313" key="2">
    <source>
        <dbReference type="Proteomes" id="UP001500212"/>
    </source>
</evidence>
<dbReference type="RefSeq" id="WP_345346317.1">
    <property type="nucleotide sequence ID" value="NZ_BAABHJ010000001.1"/>
</dbReference>
<accession>A0ABP8TAF6</accession>
<dbReference type="InterPro" id="IPR012349">
    <property type="entry name" value="Split_barrel_FMN-bd"/>
</dbReference>
<evidence type="ECO:0000313" key="1">
    <source>
        <dbReference type="EMBL" id="GAA4600740.1"/>
    </source>
</evidence>
<dbReference type="Proteomes" id="UP001500212">
    <property type="component" value="Unassembled WGS sequence"/>
</dbReference>
<gene>
    <name evidence="1" type="ORF">GCM10023195_00920</name>
</gene>